<feature type="domain" description="Caspase family p20" evidence="5">
    <location>
        <begin position="15"/>
        <end position="156"/>
    </location>
</feature>
<evidence type="ECO:0000256" key="2">
    <source>
        <dbReference type="RuleBase" id="RU003971"/>
    </source>
</evidence>
<accession>A0A210PZ02</accession>
<dbReference type="InterPro" id="IPR001309">
    <property type="entry name" value="Pept_C14_p20"/>
</dbReference>
<dbReference type="STRING" id="6573.A0A210PZ02"/>
<dbReference type="InterPro" id="IPR029030">
    <property type="entry name" value="Caspase-like_dom_sf"/>
</dbReference>
<protein>
    <submittedName>
        <fullName evidence="6">Caspase-3</fullName>
    </submittedName>
</protein>
<feature type="region of interest" description="Disordered" evidence="3">
    <location>
        <begin position="214"/>
        <end position="271"/>
    </location>
</feature>
<dbReference type="InterPro" id="IPR002138">
    <property type="entry name" value="Pept_C14_p10"/>
</dbReference>
<comment type="similarity">
    <text evidence="1 2">Belongs to the peptidase C14A family.</text>
</comment>
<dbReference type="InterPro" id="IPR002398">
    <property type="entry name" value="Pept_C14"/>
</dbReference>
<dbReference type="GO" id="GO:0043525">
    <property type="term" value="P:positive regulation of neuron apoptotic process"/>
    <property type="evidence" value="ECO:0007669"/>
    <property type="project" value="TreeGrafter"/>
</dbReference>
<reference evidence="6 7" key="1">
    <citation type="journal article" date="2017" name="Nat. Ecol. Evol.">
        <title>Scallop genome provides insights into evolution of bilaterian karyotype and development.</title>
        <authorList>
            <person name="Wang S."/>
            <person name="Zhang J."/>
            <person name="Jiao W."/>
            <person name="Li J."/>
            <person name="Xun X."/>
            <person name="Sun Y."/>
            <person name="Guo X."/>
            <person name="Huan P."/>
            <person name="Dong B."/>
            <person name="Zhang L."/>
            <person name="Hu X."/>
            <person name="Sun X."/>
            <person name="Wang J."/>
            <person name="Zhao C."/>
            <person name="Wang Y."/>
            <person name="Wang D."/>
            <person name="Huang X."/>
            <person name="Wang R."/>
            <person name="Lv J."/>
            <person name="Li Y."/>
            <person name="Zhang Z."/>
            <person name="Liu B."/>
            <person name="Lu W."/>
            <person name="Hui Y."/>
            <person name="Liang J."/>
            <person name="Zhou Z."/>
            <person name="Hou R."/>
            <person name="Li X."/>
            <person name="Liu Y."/>
            <person name="Li H."/>
            <person name="Ning X."/>
            <person name="Lin Y."/>
            <person name="Zhao L."/>
            <person name="Xing Q."/>
            <person name="Dou J."/>
            <person name="Li Y."/>
            <person name="Mao J."/>
            <person name="Guo H."/>
            <person name="Dou H."/>
            <person name="Li T."/>
            <person name="Mu C."/>
            <person name="Jiang W."/>
            <person name="Fu Q."/>
            <person name="Fu X."/>
            <person name="Miao Y."/>
            <person name="Liu J."/>
            <person name="Yu Q."/>
            <person name="Li R."/>
            <person name="Liao H."/>
            <person name="Li X."/>
            <person name="Kong Y."/>
            <person name="Jiang Z."/>
            <person name="Chourrout D."/>
            <person name="Li R."/>
            <person name="Bao Z."/>
        </authorList>
    </citation>
    <scope>NUCLEOTIDE SEQUENCE [LARGE SCALE GENOMIC DNA]</scope>
    <source>
        <strain evidence="6 7">PY_sf001</strain>
    </source>
</reference>
<keyword evidence="7" id="KW-1185">Reference proteome</keyword>
<dbReference type="Pfam" id="PF00656">
    <property type="entry name" value="Peptidase_C14"/>
    <property type="match status" value="1"/>
</dbReference>
<evidence type="ECO:0000313" key="6">
    <source>
        <dbReference type="EMBL" id="OWF41711.1"/>
    </source>
</evidence>
<dbReference type="PANTHER" id="PTHR10454:SF244">
    <property type="entry name" value="CASPASE-6-LIKE"/>
    <property type="match status" value="1"/>
</dbReference>
<dbReference type="EMBL" id="NEDP02005367">
    <property type="protein sequence ID" value="OWF41711.1"/>
    <property type="molecule type" value="Genomic_DNA"/>
</dbReference>
<dbReference type="OrthoDB" id="6162091at2759"/>
<dbReference type="SUPFAM" id="SSF52129">
    <property type="entry name" value="Caspase-like"/>
    <property type="match status" value="2"/>
</dbReference>
<evidence type="ECO:0000259" key="5">
    <source>
        <dbReference type="PROSITE" id="PS50208"/>
    </source>
</evidence>
<dbReference type="GO" id="GO:0005829">
    <property type="term" value="C:cytosol"/>
    <property type="evidence" value="ECO:0007669"/>
    <property type="project" value="TreeGrafter"/>
</dbReference>
<sequence>MEDNDMQYDFKKFPKRGLVYIIVNEKFTSEGYPDRLGAYTDYKNMKKLFKPLKLKLMTFYDKTAKQIKDILNDASNRPDLAERSCFICIISSHGEQWSETHTGHMSRRKSMEHAIVGIDGMRVLTKDLVDLFSEDKCPHLREKPKLFFIQACRESVYSTDRSEALDSGVNVQYIVSAKVSKYRRMRTKLSTNTNFDSSDNKPEQSDVPFEALDEIIGTGPGGKDTEEEEEEEEDQFSDGYDTATTDNDSGDEDRETGHDDVRNRDRSSYTKQYKGVVPEGDVLPGIQHIEAITPEDTPTDQADAGGRKPRVDTSIQEIESVEVTAIPCHDDMLVMFASPPGKLAWRSTTEGGWLLANLYNVFKHYIRNGEICHRDFLTLLTEVSQDVSLKETNTDDPKYNAMKMTMLLPFLD</sequence>
<evidence type="ECO:0000259" key="4">
    <source>
        <dbReference type="PROSITE" id="PS50207"/>
    </source>
</evidence>
<organism evidence="6 7">
    <name type="scientific">Mizuhopecten yessoensis</name>
    <name type="common">Japanese scallop</name>
    <name type="synonym">Patinopecten yessoensis</name>
    <dbReference type="NCBI Taxonomy" id="6573"/>
    <lineage>
        <taxon>Eukaryota</taxon>
        <taxon>Metazoa</taxon>
        <taxon>Spiralia</taxon>
        <taxon>Lophotrochozoa</taxon>
        <taxon>Mollusca</taxon>
        <taxon>Bivalvia</taxon>
        <taxon>Autobranchia</taxon>
        <taxon>Pteriomorphia</taxon>
        <taxon>Pectinida</taxon>
        <taxon>Pectinoidea</taxon>
        <taxon>Pectinidae</taxon>
        <taxon>Mizuhopecten</taxon>
    </lineage>
</organism>
<dbReference type="PRINTS" id="PR00376">
    <property type="entry name" value="IL1BCENZYME"/>
</dbReference>
<comment type="caution">
    <text evidence="6">The sequence shown here is derived from an EMBL/GenBank/DDBJ whole genome shotgun (WGS) entry which is preliminary data.</text>
</comment>
<evidence type="ECO:0000256" key="3">
    <source>
        <dbReference type="SAM" id="MobiDB-lite"/>
    </source>
</evidence>
<dbReference type="AlphaFoldDB" id="A0A210PZ02"/>
<dbReference type="GO" id="GO:0006508">
    <property type="term" value="P:proteolysis"/>
    <property type="evidence" value="ECO:0007669"/>
    <property type="project" value="InterPro"/>
</dbReference>
<name>A0A210PZ02_MIZYE</name>
<dbReference type="Proteomes" id="UP000242188">
    <property type="component" value="Unassembled WGS sequence"/>
</dbReference>
<dbReference type="GO" id="GO:0006915">
    <property type="term" value="P:apoptotic process"/>
    <property type="evidence" value="ECO:0007669"/>
    <property type="project" value="TreeGrafter"/>
</dbReference>
<evidence type="ECO:0000256" key="1">
    <source>
        <dbReference type="ARBA" id="ARBA00010134"/>
    </source>
</evidence>
<proteinExistence type="inferred from homology"/>
<dbReference type="SMART" id="SM00115">
    <property type="entry name" value="CASc"/>
    <property type="match status" value="1"/>
</dbReference>
<dbReference type="PANTHER" id="PTHR10454">
    <property type="entry name" value="CASPASE"/>
    <property type="match status" value="1"/>
</dbReference>
<feature type="compositionally biased region" description="Basic and acidic residues" evidence="3">
    <location>
        <begin position="255"/>
        <end position="268"/>
    </location>
</feature>
<dbReference type="GO" id="GO:0004197">
    <property type="term" value="F:cysteine-type endopeptidase activity"/>
    <property type="evidence" value="ECO:0007669"/>
    <property type="project" value="InterPro"/>
</dbReference>
<dbReference type="InterPro" id="IPR011600">
    <property type="entry name" value="Pept_C14_caspase"/>
</dbReference>
<gene>
    <name evidence="6" type="ORF">KP79_PYT22856</name>
</gene>
<dbReference type="InterPro" id="IPR015917">
    <property type="entry name" value="Pept_C14A"/>
</dbReference>
<dbReference type="PROSITE" id="PS50207">
    <property type="entry name" value="CASPASE_P10"/>
    <property type="match status" value="1"/>
</dbReference>
<dbReference type="PROSITE" id="PS50208">
    <property type="entry name" value="CASPASE_P20"/>
    <property type="match status" value="1"/>
</dbReference>
<feature type="domain" description="Caspase family p10" evidence="4">
    <location>
        <begin position="322"/>
        <end position="373"/>
    </location>
</feature>
<dbReference type="Gene3D" id="3.30.70.1470">
    <property type="entry name" value="Caspase-like"/>
    <property type="match status" value="1"/>
</dbReference>
<evidence type="ECO:0000313" key="7">
    <source>
        <dbReference type="Proteomes" id="UP000242188"/>
    </source>
</evidence>
<feature type="compositionally biased region" description="Acidic residues" evidence="3">
    <location>
        <begin position="225"/>
        <end position="236"/>
    </location>
</feature>
<dbReference type="Gene3D" id="3.40.50.1460">
    <property type="match status" value="1"/>
</dbReference>